<keyword evidence="3" id="KW-1185">Reference proteome</keyword>
<reference evidence="2 3" key="1">
    <citation type="submission" date="2015-10" db="EMBL/GenBank/DDBJ databases">
        <authorList>
            <person name="Gilbert D.G."/>
        </authorList>
    </citation>
    <scope>NUCLEOTIDE SEQUENCE [LARGE SCALE GENOMIC DNA]</scope>
    <source>
        <strain evidence="2">COMA1</strain>
    </source>
</reference>
<evidence type="ECO:0000313" key="2">
    <source>
        <dbReference type="EMBL" id="CUS33737.1"/>
    </source>
</evidence>
<protein>
    <submittedName>
        <fullName evidence="2">DNA alkylation repair enzyme</fullName>
    </submittedName>
</protein>
<proteinExistence type="predicted"/>
<dbReference type="AlphaFoldDB" id="A0A0S4LAA3"/>
<dbReference type="Gene3D" id="1.25.40.290">
    <property type="entry name" value="ARM repeat domains"/>
    <property type="match status" value="1"/>
</dbReference>
<dbReference type="Proteomes" id="UP000199032">
    <property type="component" value="Unassembled WGS sequence"/>
</dbReference>
<dbReference type="InterPro" id="IPR021133">
    <property type="entry name" value="HEAT_type_2"/>
</dbReference>
<gene>
    <name evidence="2" type="ORF">COMA1_11316</name>
</gene>
<accession>A0A0S4LAA3</accession>
<dbReference type="InterPro" id="IPR016024">
    <property type="entry name" value="ARM-type_fold"/>
</dbReference>
<organism evidence="2 3">
    <name type="scientific">Candidatus Nitrospira nitrosa</name>
    <dbReference type="NCBI Taxonomy" id="1742972"/>
    <lineage>
        <taxon>Bacteria</taxon>
        <taxon>Pseudomonadati</taxon>
        <taxon>Nitrospirota</taxon>
        <taxon>Nitrospiria</taxon>
        <taxon>Nitrospirales</taxon>
        <taxon>Nitrospiraceae</taxon>
        <taxon>Nitrospira</taxon>
    </lineage>
</organism>
<name>A0A0S4LAA3_9BACT</name>
<dbReference type="RefSeq" id="WP_176697891.1">
    <property type="nucleotide sequence ID" value="NZ_CZQA01000001.1"/>
</dbReference>
<dbReference type="EMBL" id="CZQA01000001">
    <property type="protein sequence ID" value="CUS33737.1"/>
    <property type="molecule type" value="Genomic_DNA"/>
</dbReference>
<evidence type="ECO:0000313" key="3">
    <source>
        <dbReference type="Proteomes" id="UP000199032"/>
    </source>
</evidence>
<dbReference type="PROSITE" id="PS50077">
    <property type="entry name" value="HEAT_REPEAT"/>
    <property type="match status" value="1"/>
</dbReference>
<evidence type="ECO:0000256" key="1">
    <source>
        <dbReference type="SAM" id="MobiDB-lite"/>
    </source>
</evidence>
<sequence>MPRKHNTINQPRLPSAPRSIQKGSSLADLLDREAIECLTHNIRLVYPNFDGEAFQRSALKGLKPLSIMQRGHHLAKALHEHLPARYDQAVRILLKSLTPPQTSTEDLGLAVFFYLPHVSFVATYGLDSAHNDGHDPFETSMMAQYELTKRFSAEFSIRPFLIRWPERTLAILMEWTEDPDPHVRRLCSEGTRPRLPWATRIPAFIKDPRPVLPILETLRDDPDLYVRRSVANHLGDIAKDHPSLAFKLCERWLEGAPKERKWLLRHAVRHPAKKGVTAALRIRKLAKCPPEHSQ</sequence>
<dbReference type="SUPFAM" id="SSF48371">
    <property type="entry name" value="ARM repeat"/>
    <property type="match status" value="1"/>
</dbReference>
<feature type="region of interest" description="Disordered" evidence="1">
    <location>
        <begin position="1"/>
        <end position="20"/>
    </location>
</feature>